<feature type="compositionally biased region" description="Pro residues" evidence="5">
    <location>
        <begin position="689"/>
        <end position="706"/>
    </location>
</feature>
<evidence type="ECO:0000256" key="4">
    <source>
        <dbReference type="ARBA" id="ARBA00044509"/>
    </source>
</evidence>
<evidence type="ECO:0000256" key="2">
    <source>
        <dbReference type="ARBA" id="ARBA00022853"/>
    </source>
</evidence>
<reference evidence="7" key="1">
    <citation type="submission" date="2016-05" db="EMBL/GenBank/DDBJ databases">
        <authorList>
            <person name="Lavstsen T."/>
            <person name="Jespersen J.S."/>
        </authorList>
    </citation>
    <scope>NUCLEOTIDE SEQUENCE</scope>
    <source>
        <tissue evidence="7">Brain</tissue>
    </source>
</reference>
<dbReference type="GO" id="GO:0005634">
    <property type="term" value="C:nucleus"/>
    <property type="evidence" value="ECO:0007669"/>
    <property type="project" value="TreeGrafter"/>
</dbReference>
<feature type="compositionally biased region" description="Basic residues" evidence="5">
    <location>
        <begin position="334"/>
        <end position="353"/>
    </location>
</feature>
<dbReference type="InterPro" id="IPR043509">
    <property type="entry name" value="Bromo_Brdt_II"/>
</dbReference>
<dbReference type="Gene3D" id="1.20.1270.220">
    <property type="match status" value="1"/>
</dbReference>
<dbReference type="SMART" id="SM00297">
    <property type="entry name" value="BROMO"/>
    <property type="match status" value="1"/>
</dbReference>
<evidence type="ECO:0000313" key="7">
    <source>
        <dbReference type="EMBL" id="SBR36691.1"/>
    </source>
</evidence>
<dbReference type="InterPro" id="IPR038336">
    <property type="entry name" value="NET_sf"/>
</dbReference>
<dbReference type="CDD" id="cd05498">
    <property type="entry name" value="Bromo_Brdt_II_like"/>
    <property type="match status" value="1"/>
</dbReference>
<name>A0A1A8KWY6_NOTKU</name>
<gene>
    <name evidence="7" type="primary">BRD4</name>
</gene>
<protein>
    <submittedName>
        <fullName evidence="7">Bromodomain containing 4</fullName>
    </submittedName>
</protein>
<feature type="compositionally biased region" description="Basic and acidic residues" evidence="5">
    <location>
        <begin position="1115"/>
        <end position="1133"/>
    </location>
</feature>
<feature type="compositionally biased region" description="Polar residues" evidence="5">
    <location>
        <begin position="512"/>
        <end position="522"/>
    </location>
</feature>
<dbReference type="PRINTS" id="PR00503">
    <property type="entry name" value="BROMODOMAIN"/>
</dbReference>
<feature type="compositionally biased region" description="Polar residues" evidence="5">
    <location>
        <begin position="871"/>
        <end position="882"/>
    </location>
</feature>
<dbReference type="PANTHER" id="PTHR22880">
    <property type="entry name" value="FALZ-RELATED BROMODOMAIN-CONTAINING PROTEINS"/>
    <property type="match status" value="1"/>
</dbReference>
<dbReference type="EMBL" id="HAEE01016641">
    <property type="protein sequence ID" value="SBR36691.1"/>
    <property type="molecule type" value="Transcribed_RNA"/>
</dbReference>
<keyword evidence="1" id="KW-0677">Repeat</keyword>
<feature type="compositionally biased region" description="Polar residues" evidence="5">
    <location>
        <begin position="829"/>
        <end position="840"/>
    </location>
</feature>
<dbReference type="GO" id="GO:0006338">
    <property type="term" value="P:chromatin remodeling"/>
    <property type="evidence" value="ECO:0007669"/>
    <property type="project" value="TreeGrafter"/>
</dbReference>
<feature type="domain" description="Bromo" evidence="6">
    <location>
        <begin position="145"/>
        <end position="254"/>
    </location>
</feature>
<comment type="similarity">
    <text evidence="4">Belongs to the BET family.</text>
</comment>
<feature type="region of interest" description="Disordered" evidence="5">
    <location>
        <begin position="675"/>
        <end position="1134"/>
    </location>
</feature>
<dbReference type="InterPro" id="IPR036427">
    <property type="entry name" value="Bromodomain-like_sf"/>
</dbReference>
<dbReference type="PROSITE" id="PS00633">
    <property type="entry name" value="BROMODOMAIN_1"/>
    <property type="match status" value="1"/>
</dbReference>
<dbReference type="InterPro" id="IPR018359">
    <property type="entry name" value="Bromodomain_CS"/>
</dbReference>
<keyword evidence="3" id="KW-0103">Bromodomain</keyword>
<feature type="compositionally biased region" description="Polar residues" evidence="5">
    <location>
        <begin position="86"/>
        <end position="99"/>
    </location>
</feature>
<feature type="compositionally biased region" description="Basic and acidic residues" evidence="5">
    <location>
        <begin position="296"/>
        <end position="309"/>
    </location>
</feature>
<keyword evidence="2" id="KW-0156">Chromatin regulator</keyword>
<dbReference type="InterPro" id="IPR050935">
    <property type="entry name" value="Bromo_chromatin_reader"/>
</dbReference>
<feature type="compositionally biased region" description="Low complexity" evidence="5">
    <location>
        <begin position="1004"/>
        <end position="1018"/>
    </location>
</feature>
<evidence type="ECO:0000256" key="1">
    <source>
        <dbReference type="ARBA" id="ARBA00022737"/>
    </source>
</evidence>
<dbReference type="AlphaFoldDB" id="A0A1A8KWY6"/>
<organism evidence="7">
    <name type="scientific">Nothobranchius kuhntae</name>
    <name type="common">Beira killifish</name>
    <dbReference type="NCBI Taxonomy" id="321403"/>
    <lineage>
        <taxon>Eukaryota</taxon>
        <taxon>Metazoa</taxon>
        <taxon>Chordata</taxon>
        <taxon>Craniata</taxon>
        <taxon>Vertebrata</taxon>
        <taxon>Euteleostomi</taxon>
        <taxon>Actinopterygii</taxon>
        <taxon>Neopterygii</taxon>
        <taxon>Teleostei</taxon>
        <taxon>Neoteleostei</taxon>
        <taxon>Acanthomorphata</taxon>
        <taxon>Ovalentaria</taxon>
        <taxon>Atherinomorphae</taxon>
        <taxon>Cyprinodontiformes</taxon>
        <taxon>Nothobranchiidae</taxon>
        <taxon>Nothobranchius</taxon>
    </lineage>
</organism>
<accession>A0A1A8KWY6</accession>
<feature type="compositionally biased region" description="Polar residues" evidence="5">
    <location>
        <begin position="804"/>
        <end position="816"/>
    </location>
</feature>
<evidence type="ECO:0000256" key="5">
    <source>
        <dbReference type="SAM" id="MobiDB-lite"/>
    </source>
</evidence>
<dbReference type="PANTHER" id="PTHR22880:SF245">
    <property type="entry name" value="BROMODOMAIN-CONTAINING PROTEIN 4"/>
    <property type="match status" value="1"/>
</dbReference>
<dbReference type="InterPro" id="IPR031354">
    <property type="entry name" value="BRD4_CDT"/>
</dbReference>
<feature type="compositionally biased region" description="Low complexity" evidence="5">
    <location>
        <begin position="707"/>
        <end position="720"/>
    </location>
</feature>
<dbReference type="FunFam" id="1.20.920.10:FF:000003">
    <property type="entry name" value="Bromodomain-containing protein 2"/>
    <property type="match status" value="1"/>
</dbReference>
<feature type="compositionally biased region" description="Basic and acidic residues" evidence="5">
    <location>
        <begin position="105"/>
        <end position="129"/>
    </location>
</feature>
<feature type="region of interest" description="Disordered" evidence="5">
    <location>
        <begin position="497"/>
        <end position="601"/>
    </location>
</feature>
<reference evidence="7" key="2">
    <citation type="submission" date="2016-06" db="EMBL/GenBank/DDBJ databases">
        <title>The genome of a short-lived fish provides insights into sex chromosome evolution and the genetic control of aging.</title>
        <authorList>
            <person name="Reichwald K."/>
            <person name="Felder M."/>
            <person name="Petzold A."/>
            <person name="Koch P."/>
            <person name="Groth M."/>
            <person name="Platzer M."/>
        </authorList>
    </citation>
    <scope>NUCLEOTIDE SEQUENCE</scope>
    <source>
        <tissue evidence="7">Brain</tissue>
    </source>
</reference>
<evidence type="ECO:0000259" key="6">
    <source>
        <dbReference type="SMART" id="SM00297"/>
    </source>
</evidence>
<sequence>MVQPMVQPLIQSLIQTQPPRVPPTPTNHASHLGPSFPLPTPDVLAQGMTSVPPPAVTHPGLHPAPMLQSSPALIKQKKSQKRKADTTTPTASDQLSESPPVSEVTRPRRDSSRPLKQPKKDSLQPDSQHHLVGGLETGATVASKRQEQLRFCSRLVREMFSKKHVAYAWPFYKPVDTETLGLHDYHDIIKHPMDLGTIKKKLDNRQYRDAQEFAADIRLMFSNCYKYNPPDHDVVSMAHKLQDVFEMRFAKMPDDPEEPTPVPTLSSVLLSAPSARQAPPPPVVSEDDSSSSSESESSRADSEQDRKQRLAELQEQLKAVHEQLAALSQPQASKPKKKERDKKEKKKEKHKKKTGTDESAETSPLAILQTSKKSKSTKDPVMAKKDRKKPSKKEGIKSSRPAAPLQAGPIPLVPSASLEAEDDVDLSPEKFKPMSYEEKRQLSLDINKLPGDKLGRVVHIIQTREPSLKNSNPDEIEIDFETLKPSTLRELEKYVSSCLKKKKKPSAEKSLETTTVTKMRTGSSSSDSSDSSDSEDSDSGLVPKQKKISGNKDTKRLHNQPLSTGVAPVTSAPPTLPQLVQSKAPFVPPPPSVPASVPSLDSSQLMTSGFDPLTNFMNSQLMQSNAESSAPMTTAGALVSSGLLNSNMPTNQTPTDTHPFLNQLPIMPSPAIHIALPQQPSRPSNRAAPLPPKHPQPPPTSLPHLPPSSSAQLQPTLPLNLPQPVPRPRVPSPPSHGILGTLSAQPPQALLEDDEEPTSNNSETPPLSQVHSLLQSLQPRPTTLPLSLPTHSPGQVAPQLMPSMHTQGMTTNTPALTQRHIPGHMPQSFPHSNTSASLQQKGAVLQQKPQLHQPQPSPRSKAEPFLPTGSLHESSSPLTMQSPPMPQFHTMGHQSPSQTKKLEQRSSLMAIKEEKSSQSPVLPLSPFSPASCQDAIKPDNKHSLDMKPLDGCRPIPRLPGSPAQPCSQQDMKIKQEPETPIAPKKTQDVKKKPVGPWASLVHGSQSTSASAARSSSGSFELFKRAAREKEARERKAKAQAEQARREQEKLRRDDDNTMEQARRAQEDVRRRQEQPLPLAPTPPASTLPTHSPQPPPAQQQAPPPPTSAAQNALDQQREMARRREQERRRREAMADTIDINFQSDLMAIFEENLF</sequence>
<feature type="compositionally biased region" description="Basic and acidic residues" evidence="5">
    <location>
        <begin position="427"/>
        <end position="438"/>
    </location>
</feature>
<dbReference type="Pfam" id="PF00439">
    <property type="entry name" value="Bromodomain"/>
    <property type="match status" value="1"/>
</dbReference>
<feature type="compositionally biased region" description="Pro residues" evidence="5">
    <location>
        <begin position="1077"/>
        <end position="1106"/>
    </location>
</feature>
<dbReference type="SUPFAM" id="SSF47370">
    <property type="entry name" value="Bromodomain"/>
    <property type="match status" value="1"/>
</dbReference>
<evidence type="ECO:0000256" key="3">
    <source>
        <dbReference type="ARBA" id="ARBA00023117"/>
    </source>
</evidence>
<feature type="compositionally biased region" description="Basic and acidic residues" evidence="5">
    <location>
        <begin position="936"/>
        <end position="950"/>
    </location>
</feature>
<dbReference type="InterPro" id="IPR027353">
    <property type="entry name" value="NET_dom"/>
</dbReference>
<feature type="region of interest" description="Disordered" evidence="5">
    <location>
        <begin position="273"/>
        <end position="309"/>
    </location>
</feature>
<dbReference type="FunFam" id="1.20.1270.220:FF:000001">
    <property type="entry name" value="bromodomain-containing protein 2 isoform X1"/>
    <property type="match status" value="1"/>
</dbReference>
<feature type="compositionally biased region" description="Basic and acidic residues" evidence="5">
    <location>
        <begin position="1021"/>
        <end position="1073"/>
    </location>
</feature>
<dbReference type="Gene3D" id="1.20.920.10">
    <property type="entry name" value="Bromodomain-like"/>
    <property type="match status" value="1"/>
</dbReference>
<feature type="compositionally biased region" description="Pro residues" evidence="5">
    <location>
        <begin position="721"/>
        <end position="734"/>
    </location>
</feature>
<feature type="region of interest" description="Disordered" evidence="5">
    <location>
        <begin position="325"/>
        <end position="438"/>
    </location>
</feature>
<dbReference type="Pfam" id="PF17035">
    <property type="entry name" value="BET"/>
    <property type="match status" value="1"/>
</dbReference>
<proteinExistence type="inferred from homology"/>
<feature type="compositionally biased region" description="Low complexity" evidence="5">
    <location>
        <begin position="765"/>
        <end position="793"/>
    </location>
</feature>
<dbReference type="InterPro" id="IPR001487">
    <property type="entry name" value="Bromodomain"/>
</dbReference>
<dbReference type="Pfam" id="PF17105">
    <property type="entry name" value="BRD4_CDT"/>
    <property type="match status" value="1"/>
</dbReference>
<dbReference type="GO" id="GO:0006355">
    <property type="term" value="P:regulation of DNA-templated transcription"/>
    <property type="evidence" value="ECO:0007669"/>
    <property type="project" value="TreeGrafter"/>
</dbReference>
<dbReference type="GO" id="GO:0000785">
    <property type="term" value="C:chromatin"/>
    <property type="evidence" value="ECO:0007669"/>
    <property type="project" value="TreeGrafter"/>
</dbReference>
<feature type="region of interest" description="Disordered" evidence="5">
    <location>
        <begin position="13"/>
        <end position="130"/>
    </location>
</feature>